<evidence type="ECO:0000256" key="1">
    <source>
        <dbReference type="SAM" id="Phobius"/>
    </source>
</evidence>
<feature type="transmembrane region" description="Helical" evidence="1">
    <location>
        <begin position="20"/>
        <end position="41"/>
    </location>
</feature>
<proteinExistence type="predicted"/>
<gene>
    <name evidence="2" type="ORF">UV66_C0004G0021</name>
</gene>
<protein>
    <recommendedName>
        <fullName evidence="4">Type II secretion system protein</fullName>
    </recommendedName>
</protein>
<dbReference type="SUPFAM" id="SSF54523">
    <property type="entry name" value="Pili subunits"/>
    <property type="match status" value="1"/>
</dbReference>
<reference evidence="2 3" key="1">
    <citation type="journal article" date="2015" name="Nature">
        <title>rRNA introns, odd ribosomes, and small enigmatic genomes across a large radiation of phyla.</title>
        <authorList>
            <person name="Brown C.T."/>
            <person name="Hug L.A."/>
            <person name="Thomas B.C."/>
            <person name="Sharon I."/>
            <person name="Castelle C.J."/>
            <person name="Singh A."/>
            <person name="Wilkins M.J."/>
            <person name="Williams K.H."/>
            <person name="Banfield J.F."/>
        </authorList>
    </citation>
    <scope>NUCLEOTIDE SEQUENCE [LARGE SCALE GENOMIC DNA]</scope>
</reference>
<dbReference type="InterPro" id="IPR045584">
    <property type="entry name" value="Pilin-like"/>
</dbReference>
<dbReference type="Proteomes" id="UP000034669">
    <property type="component" value="Unassembled WGS sequence"/>
</dbReference>
<sequence>MMYKSNRKNHKFGFTLMEMIVVLGSFAILAIISTSTLFIALSNMAKAKVTREVRRNGDSALQIMERHLRVAQALPTPVAVPPPVYQCGGNRVDYIDQYGQAGRFTCVTGVPPQGNFIASGSADIPITDQSKVSVENCNFTCDSSDPRKWVQIDFSLISIVNPNSTRPTEKQRISWKSQLNLRFE</sequence>
<comment type="caution">
    <text evidence="2">The sequence shown here is derived from an EMBL/GenBank/DDBJ whole genome shotgun (WGS) entry which is preliminary data.</text>
</comment>
<keyword evidence="1" id="KW-0472">Membrane</keyword>
<evidence type="ECO:0000313" key="3">
    <source>
        <dbReference type="Proteomes" id="UP000034669"/>
    </source>
</evidence>
<keyword evidence="1" id="KW-1133">Transmembrane helix</keyword>
<accession>A0A0G1CXW9</accession>
<evidence type="ECO:0008006" key="4">
    <source>
        <dbReference type="Google" id="ProtNLM"/>
    </source>
</evidence>
<organism evidence="2 3">
    <name type="scientific">Candidatus Woesebacteria bacterium GW2011_GWA1_43_12</name>
    <dbReference type="NCBI Taxonomy" id="1618557"/>
    <lineage>
        <taxon>Bacteria</taxon>
        <taxon>Candidatus Woeseibacteriota</taxon>
    </lineage>
</organism>
<dbReference type="AlphaFoldDB" id="A0A0G1CXW9"/>
<name>A0A0G1CXW9_9BACT</name>
<dbReference type="EMBL" id="LCFI01000004">
    <property type="protein sequence ID" value="KKS90379.1"/>
    <property type="molecule type" value="Genomic_DNA"/>
</dbReference>
<evidence type="ECO:0000313" key="2">
    <source>
        <dbReference type="EMBL" id="KKS90379.1"/>
    </source>
</evidence>
<keyword evidence="1" id="KW-0812">Transmembrane</keyword>